<dbReference type="InterPro" id="IPR029063">
    <property type="entry name" value="SAM-dependent_MTases_sf"/>
</dbReference>
<name>A0A1H9DAB4_9GAMM</name>
<dbReference type="Gene3D" id="3.30.750.80">
    <property type="entry name" value="RNA methyltransferase domain (HRMD) like"/>
    <property type="match status" value="1"/>
</dbReference>
<evidence type="ECO:0000259" key="5">
    <source>
        <dbReference type="Pfam" id="PF10672"/>
    </source>
</evidence>
<accession>A0A1H9DAB4</accession>
<keyword evidence="4" id="KW-0949">S-adenosyl-L-methionine</keyword>
<keyword evidence="3 6" id="KW-0808">Transferase</keyword>
<evidence type="ECO:0000256" key="3">
    <source>
        <dbReference type="ARBA" id="ARBA00022679"/>
    </source>
</evidence>
<reference evidence="7" key="1">
    <citation type="submission" date="2016-10" db="EMBL/GenBank/DDBJ databases">
        <authorList>
            <person name="Varghese N."/>
            <person name="Submissions S."/>
        </authorList>
    </citation>
    <scope>NUCLEOTIDE SEQUENCE [LARGE SCALE GENOMIC DNA]</scope>
    <source>
        <strain evidence="7">DSM 18887</strain>
    </source>
</reference>
<sequence length="332" mass="37212">MLDLIQTALVSRSPLLETLHAENSDCYRLFHGINEGIPGLTVDRYGPQLLIQTFHEPVTEEQCEQIHRAVESFLGCTLERVYNDRSSANSRRSDDFRVDDWQGVAHELGISYRIKGKHEGQDPLLFLDMRVGRRWIQKNAAGKSVLNLFSYTCGVGVVAAVAGASRVLNVDFSTRSLDIGRENARLNNLSDQQIDFFQSDFFTAAKQLAGIPVKQRVGRGRKPKPFPRIQQEKFDLVFLDPPRWAKSTFGTVDLIRDYPSVLKPALLATKPGGQLVCANNVASVDYDEWLDIVQRCAVKAGCPIKQVTRLTPESDFPSPDGRFPLKLVVLQL</sequence>
<dbReference type="SUPFAM" id="SSF53335">
    <property type="entry name" value="S-adenosyl-L-methionine-dependent methyltransferases"/>
    <property type="match status" value="1"/>
</dbReference>
<dbReference type="GO" id="GO:0032259">
    <property type="term" value="P:methylation"/>
    <property type="evidence" value="ECO:0007669"/>
    <property type="project" value="UniProtKB-KW"/>
</dbReference>
<dbReference type="STRING" id="355243.SAMN03080615_00432"/>
<dbReference type="Proteomes" id="UP000198749">
    <property type="component" value="Unassembled WGS sequence"/>
</dbReference>
<dbReference type="EMBL" id="FOGB01000001">
    <property type="protein sequence ID" value="SEQ10291.1"/>
    <property type="molecule type" value="Genomic_DNA"/>
</dbReference>
<gene>
    <name evidence="6" type="ORF">SAMN03080615_00432</name>
</gene>
<dbReference type="RefSeq" id="WP_091353291.1">
    <property type="nucleotide sequence ID" value="NZ_AP025284.1"/>
</dbReference>
<evidence type="ECO:0000313" key="7">
    <source>
        <dbReference type="Proteomes" id="UP000198749"/>
    </source>
</evidence>
<keyword evidence="1" id="KW-0698">rRNA processing</keyword>
<evidence type="ECO:0000256" key="2">
    <source>
        <dbReference type="ARBA" id="ARBA00022603"/>
    </source>
</evidence>
<evidence type="ECO:0000256" key="4">
    <source>
        <dbReference type="ARBA" id="ARBA00022691"/>
    </source>
</evidence>
<organism evidence="6 7">
    <name type="scientific">Amphritea atlantica</name>
    <dbReference type="NCBI Taxonomy" id="355243"/>
    <lineage>
        <taxon>Bacteria</taxon>
        <taxon>Pseudomonadati</taxon>
        <taxon>Pseudomonadota</taxon>
        <taxon>Gammaproteobacteria</taxon>
        <taxon>Oceanospirillales</taxon>
        <taxon>Oceanospirillaceae</taxon>
        <taxon>Amphritea</taxon>
    </lineage>
</organism>
<keyword evidence="2 6" id="KW-0489">Methyltransferase</keyword>
<dbReference type="InterPro" id="IPR019614">
    <property type="entry name" value="SAM-dep_methyl-trfase"/>
</dbReference>
<dbReference type="AlphaFoldDB" id="A0A1H9DAB4"/>
<proteinExistence type="predicted"/>
<feature type="domain" description="S-adenosylmethionine-dependent methyltransferase" evidence="5">
    <location>
        <begin position="28"/>
        <end position="327"/>
    </location>
</feature>
<dbReference type="GO" id="GO:0006364">
    <property type="term" value="P:rRNA processing"/>
    <property type="evidence" value="ECO:0007669"/>
    <property type="project" value="UniProtKB-KW"/>
</dbReference>
<dbReference type="OrthoDB" id="9805492at2"/>
<dbReference type="PANTHER" id="PTHR43042:SF3">
    <property type="entry name" value="RIBOSOMAL RNA LARGE SUBUNIT METHYLTRANSFERASE YWBD-RELATED"/>
    <property type="match status" value="1"/>
</dbReference>
<dbReference type="Pfam" id="PF10672">
    <property type="entry name" value="Methyltrans_SAM"/>
    <property type="match status" value="1"/>
</dbReference>
<dbReference type="Gene3D" id="3.40.50.150">
    <property type="entry name" value="Vaccinia Virus protein VP39"/>
    <property type="match status" value="1"/>
</dbReference>
<dbReference type="PANTHER" id="PTHR43042">
    <property type="entry name" value="SAM-DEPENDENT METHYLTRANSFERASE"/>
    <property type="match status" value="1"/>
</dbReference>
<evidence type="ECO:0000313" key="6">
    <source>
        <dbReference type="EMBL" id="SEQ10291.1"/>
    </source>
</evidence>
<dbReference type="GO" id="GO:0008168">
    <property type="term" value="F:methyltransferase activity"/>
    <property type="evidence" value="ECO:0007669"/>
    <property type="project" value="UniProtKB-KW"/>
</dbReference>
<keyword evidence="7" id="KW-1185">Reference proteome</keyword>
<evidence type="ECO:0000256" key="1">
    <source>
        <dbReference type="ARBA" id="ARBA00022552"/>
    </source>
</evidence>
<protein>
    <submittedName>
        <fullName evidence="6">23S rRNA (Cytosine1962-C5)-methyltransferase</fullName>
    </submittedName>
</protein>